<dbReference type="PANTHER" id="PTHR30204">
    <property type="entry name" value="REDOX-CYCLING DRUG-SENSING TRANSCRIPTIONAL ACTIVATOR SOXR"/>
    <property type="match status" value="1"/>
</dbReference>
<evidence type="ECO:0000256" key="3">
    <source>
        <dbReference type="ARBA" id="ARBA00023015"/>
    </source>
</evidence>
<evidence type="ECO:0000256" key="2">
    <source>
        <dbReference type="ARBA" id="ARBA00022490"/>
    </source>
</evidence>
<proteinExistence type="predicted"/>
<evidence type="ECO:0000256" key="1">
    <source>
        <dbReference type="ARBA" id="ARBA00004496"/>
    </source>
</evidence>
<dbReference type="Proteomes" id="UP000196536">
    <property type="component" value="Unassembled WGS sequence"/>
</dbReference>
<dbReference type="InterPro" id="IPR047057">
    <property type="entry name" value="MerR_fam"/>
</dbReference>
<feature type="domain" description="HTH merR-type" evidence="7">
    <location>
        <begin position="1"/>
        <end position="69"/>
    </location>
</feature>
<dbReference type="Gene3D" id="1.10.1660.10">
    <property type="match status" value="1"/>
</dbReference>
<dbReference type="Pfam" id="PF09278">
    <property type="entry name" value="MerR-DNA-bind"/>
    <property type="match status" value="1"/>
</dbReference>
<keyword evidence="2" id="KW-0963">Cytoplasm</keyword>
<comment type="subcellular location">
    <subcellularLocation>
        <location evidence="1">Cytoplasm</location>
    </subcellularLocation>
</comment>
<gene>
    <name evidence="8" type="ORF">CAP51_09475</name>
</gene>
<organism evidence="8 9">
    <name type="scientific">Acinetobacter populi</name>
    <dbReference type="NCBI Taxonomy" id="1582270"/>
    <lineage>
        <taxon>Bacteria</taxon>
        <taxon>Pseudomonadati</taxon>
        <taxon>Pseudomonadota</taxon>
        <taxon>Gammaproteobacteria</taxon>
        <taxon>Moraxellales</taxon>
        <taxon>Moraxellaceae</taxon>
        <taxon>Acinetobacter</taxon>
    </lineage>
</organism>
<sequence>MNISKAAKAAGISAKMIRYYEEIALLPKAVRSAAGYREYFPADIERLKFIYQARQLGFSLDEIKILIQLWQNEQRHSADVKALAQQHVQQLQEKISQMQHMVDYLQDLIASCAGDESAHCSILDKIQHPDHHG</sequence>
<dbReference type="Pfam" id="PF00376">
    <property type="entry name" value="MerR"/>
    <property type="match status" value="1"/>
</dbReference>
<dbReference type="GO" id="GO:0005737">
    <property type="term" value="C:cytoplasm"/>
    <property type="evidence" value="ECO:0007669"/>
    <property type="project" value="UniProtKB-SubCell"/>
</dbReference>
<dbReference type="InterPro" id="IPR015358">
    <property type="entry name" value="Tscrpt_reg_MerR_DNA-bd"/>
</dbReference>
<evidence type="ECO:0000256" key="5">
    <source>
        <dbReference type="ARBA" id="ARBA00023163"/>
    </source>
</evidence>
<evidence type="ECO:0000259" key="7">
    <source>
        <dbReference type="PROSITE" id="PS50937"/>
    </source>
</evidence>
<dbReference type="PROSITE" id="PS50937">
    <property type="entry name" value="HTH_MERR_2"/>
    <property type="match status" value="1"/>
</dbReference>
<dbReference type="NCBIfam" id="TIGR02044">
    <property type="entry name" value="CueR"/>
    <property type="match status" value="1"/>
</dbReference>
<evidence type="ECO:0000256" key="6">
    <source>
        <dbReference type="SAM" id="Coils"/>
    </source>
</evidence>
<dbReference type="RefSeq" id="WP_087620521.1">
    <property type="nucleotide sequence ID" value="NZ_NEXX01000003.1"/>
</dbReference>
<keyword evidence="5" id="KW-0804">Transcription</keyword>
<dbReference type="EMBL" id="NEXX01000003">
    <property type="protein sequence ID" value="OUY06917.1"/>
    <property type="molecule type" value="Genomic_DNA"/>
</dbReference>
<keyword evidence="9" id="KW-1185">Reference proteome</keyword>
<dbReference type="GO" id="GO:0045893">
    <property type="term" value="P:positive regulation of DNA-templated transcription"/>
    <property type="evidence" value="ECO:0007669"/>
    <property type="project" value="InterPro"/>
</dbReference>
<dbReference type="PRINTS" id="PR00040">
    <property type="entry name" value="HTHMERR"/>
</dbReference>
<feature type="coiled-coil region" evidence="6">
    <location>
        <begin position="81"/>
        <end position="108"/>
    </location>
</feature>
<reference evidence="8 9" key="1">
    <citation type="submission" date="2017-05" db="EMBL/GenBank/DDBJ databases">
        <title>Acinetobacter populi ANC 5415 (= PBJ7), whole genome shotgun sequencing project.</title>
        <authorList>
            <person name="Nemec A."/>
            <person name="Radolfova-Krizova L."/>
        </authorList>
    </citation>
    <scope>NUCLEOTIDE SEQUENCE [LARGE SCALE GENOMIC DNA]</scope>
    <source>
        <strain evidence="8 9">PBJ7</strain>
    </source>
</reference>
<dbReference type="OrthoDB" id="9808480at2"/>
<dbReference type="GO" id="GO:0005507">
    <property type="term" value="F:copper ion binding"/>
    <property type="evidence" value="ECO:0007669"/>
    <property type="project" value="InterPro"/>
</dbReference>
<evidence type="ECO:0000256" key="4">
    <source>
        <dbReference type="ARBA" id="ARBA00023125"/>
    </source>
</evidence>
<keyword evidence="4" id="KW-0238">DNA-binding</keyword>
<keyword evidence="3" id="KW-0805">Transcription regulation</keyword>
<keyword evidence="6" id="KW-0175">Coiled coil</keyword>
<dbReference type="PANTHER" id="PTHR30204:SF94">
    <property type="entry name" value="HEAVY METAL-DEPENDENT TRANSCRIPTIONAL REGULATOR HI_0293-RELATED"/>
    <property type="match status" value="1"/>
</dbReference>
<dbReference type="AlphaFoldDB" id="A0A1Z9YXI4"/>
<dbReference type="SUPFAM" id="SSF46955">
    <property type="entry name" value="Putative DNA-binding domain"/>
    <property type="match status" value="1"/>
</dbReference>
<comment type="caution">
    <text evidence="8">The sequence shown here is derived from an EMBL/GenBank/DDBJ whole genome shotgun (WGS) entry which is preliminary data.</text>
</comment>
<evidence type="ECO:0000313" key="9">
    <source>
        <dbReference type="Proteomes" id="UP000196536"/>
    </source>
</evidence>
<dbReference type="GO" id="GO:0003677">
    <property type="term" value="F:DNA binding"/>
    <property type="evidence" value="ECO:0007669"/>
    <property type="project" value="UniProtKB-KW"/>
</dbReference>
<dbReference type="GO" id="GO:0003700">
    <property type="term" value="F:DNA-binding transcription factor activity"/>
    <property type="evidence" value="ECO:0007669"/>
    <property type="project" value="InterPro"/>
</dbReference>
<evidence type="ECO:0000313" key="8">
    <source>
        <dbReference type="EMBL" id="OUY06917.1"/>
    </source>
</evidence>
<name>A0A1Z9YXI4_9GAMM</name>
<dbReference type="InterPro" id="IPR009061">
    <property type="entry name" value="DNA-bd_dom_put_sf"/>
</dbReference>
<dbReference type="CDD" id="cd01108">
    <property type="entry name" value="HTH_CueR"/>
    <property type="match status" value="1"/>
</dbReference>
<dbReference type="SMART" id="SM00422">
    <property type="entry name" value="HTH_MERR"/>
    <property type="match status" value="1"/>
</dbReference>
<protein>
    <submittedName>
        <fullName evidence="8">Cu(I)-responsive transcriptional regulator</fullName>
    </submittedName>
</protein>
<accession>A0A1Z9YXI4</accession>
<dbReference type="InterPro" id="IPR000551">
    <property type="entry name" value="MerR-type_HTH_dom"/>
</dbReference>
<dbReference type="InterPro" id="IPR011789">
    <property type="entry name" value="CueR"/>
</dbReference>